<sequence>MTVYEAVFLASRIIVENKCRESITISLAAMIHVMLKKVSVAVDGGEAVKENRDLSKFAATSQNPWCFIYSSYMDNAYEEEENSGSIFDDINQGEVFGWEEEVEDGKVFDEYRDETRVYKMEVDNEQHPLEQLKSYNQYIDLKPPKKPTRMKIEEPEEKLAN</sequence>
<proteinExistence type="predicted"/>
<dbReference type="Proteomes" id="UP000253551">
    <property type="component" value="Unassembled WGS sequence"/>
</dbReference>
<evidence type="ECO:0000313" key="1">
    <source>
        <dbReference type="EMBL" id="RCI04950.1"/>
    </source>
</evidence>
<accession>A0A367KS39</accession>
<keyword evidence="2" id="KW-1185">Reference proteome</keyword>
<name>A0A367KS39_RHIST</name>
<dbReference type="AlphaFoldDB" id="A0A367KS39"/>
<evidence type="ECO:0000313" key="2">
    <source>
        <dbReference type="Proteomes" id="UP000253551"/>
    </source>
</evidence>
<dbReference type="EMBL" id="PJQM01000528">
    <property type="protein sequence ID" value="RCI04950.1"/>
    <property type="molecule type" value="Genomic_DNA"/>
</dbReference>
<comment type="caution">
    <text evidence="1">The sequence shown here is derived from an EMBL/GenBank/DDBJ whole genome shotgun (WGS) entry which is preliminary data.</text>
</comment>
<gene>
    <name evidence="1" type="ORF">CU098_012951</name>
</gene>
<reference evidence="1 2" key="1">
    <citation type="journal article" date="2018" name="G3 (Bethesda)">
        <title>Phylogenetic and Phylogenomic Definition of Rhizopus Species.</title>
        <authorList>
            <person name="Gryganskyi A.P."/>
            <person name="Golan J."/>
            <person name="Dolatabadi S."/>
            <person name="Mondo S."/>
            <person name="Robb S."/>
            <person name="Idnurm A."/>
            <person name="Muszewska A."/>
            <person name="Steczkiewicz K."/>
            <person name="Masonjones S."/>
            <person name="Liao H.L."/>
            <person name="Gajdeczka M.T."/>
            <person name="Anike F."/>
            <person name="Vuek A."/>
            <person name="Anishchenko I.M."/>
            <person name="Voigt K."/>
            <person name="de Hoog G.S."/>
            <person name="Smith M.E."/>
            <person name="Heitman J."/>
            <person name="Vilgalys R."/>
            <person name="Stajich J.E."/>
        </authorList>
    </citation>
    <scope>NUCLEOTIDE SEQUENCE [LARGE SCALE GENOMIC DNA]</scope>
    <source>
        <strain evidence="1 2">LSU 92-RS-03</strain>
    </source>
</reference>
<organism evidence="1 2">
    <name type="scientific">Rhizopus stolonifer</name>
    <name type="common">Rhizopus nigricans</name>
    <dbReference type="NCBI Taxonomy" id="4846"/>
    <lineage>
        <taxon>Eukaryota</taxon>
        <taxon>Fungi</taxon>
        <taxon>Fungi incertae sedis</taxon>
        <taxon>Mucoromycota</taxon>
        <taxon>Mucoromycotina</taxon>
        <taxon>Mucoromycetes</taxon>
        <taxon>Mucorales</taxon>
        <taxon>Mucorineae</taxon>
        <taxon>Rhizopodaceae</taxon>
        <taxon>Rhizopus</taxon>
    </lineage>
</organism>
<protein>
    <submittedName>
        <fullName evidence="1">Uncharacterized protein</fullName>
    </submittedName>
</protein>